<sequence>MSDNNSSPRDGKPSLSYRDAGVDIDAGNSLIEQIKPLAASTKRPGVMAGLGGFGALFELPLDRYREPVLVSGTDGVGTKLKLAMDMGRHDSIGIDLVAMCVNDLIVQGAEPLFFLDYYATGKLDVDAATDVVKGIADGCCQAGAALVGGETAEMPGMYQGNDYDLAGFCVGVVEKSKIIDGSKVKAGDVLIGMASSGPHSNGYSLVRKVIETCNADLNQSFDGATLGERLLEPTRIYIKPLLNLIADIEVHAMAHITGGGLLENLPRVMPANTCAHIDATSWKTPAVFDWLQQQGNINDEEMYRTFNCGLGMVLVVDAADADKTLAQLQADNINASRIGQIEACAENDQQVIIQPA</sequence>
<dbReference type="PANTHER" id="PTHR10520">
    <property type="entry name" value="TRIFUNCTIONAL PURINE BIOSYNTHETIC PROTEIN ADENOSINE-3-RELATED"/>
    <property type="match status" value="1"/>
</dbReference>
<dbReference type="CDD" id="cd02196">
    <property type="entry name" value="PurM"/>
    <property type="match status" value="1"/>
</dbReference>
<evidence type="ECO:0000256" key="1">
    <source>
        <dbReference type="ARBA" id="ARBA00004686"/>
    </source>
</evidence>
<comment type="pathway">
    <text evidence="1">Purine metabolism; IMP biosynthesis via de novo pathway; 5-amino-1-(5-phospho-D-ribosyl)imidazole from N(2)-formyl-N(1)-(5-phospho-D-ribosyl)glycinamide: step 2/2.</text>
</comment>
<dbReference type="InterPro" id="IPR036921">
    <property type="entry name" value="PurM-like_N_sf"/>
</dbReference>
<dbReference type="SUPFAM" id="SSF55326">
    <property type="entry name" value="PurM N-terminal domain-like"/>
    <property type="match status" value="1"/>
</dbReference>
<dbReference type="GO" id="GO:0006189">
    <property type="term" value="P:'de novo' IMP biosynthetic process"/>
    <property type="evidence" value="ECO:0007669"/>
    <property type="project" value="UniProtKB-UniPathway"/>
</dbReference>
<reference evidence="12" key="1">
    <citation type="submission" date="2018-06" db="EMBL/GenBank/DDBJ databases">
        <authorList>
            <person name="Zhirakovskaya E."/>
        </authorList>
    </citation>
    <scope>NUCLEOTIDE SEQUENCE</scope>
</reference>
<dbReference type="GO" id="GO:0005829">
    <property type="term" value="C:cytosol"/>
    <property type="evidence" value="ECO:0007669"/>
    <property type="project" value="TreeGrafter"/>
</dbReference>
<keyword evidence="6" id="KW-0067">ATP-binding</keyword>
<dbReference type="Pfam" id="PF02769">
    <property type="entry name" value="AIRS_C"/>
    <property type="match status" value="1"/>
</dbReference>
<dbReference type="GO" id="GO:0046084">
    <property type="term" value="P:adenine biosynthetic process"/>
    <property type="evidence" value="ECO:0007669"/>
    <property type="project" value="TreeGrafter"/>
</dbReference>
<evidence type="ECO:0000259" key="11">
    <source>
        <dbReference type="Pfam" id="PF02769"/>
    </source>
</evidence>
<dbReference type="InterPro" id="IPR036676">
    <property type="entry name" value="PurM-like_C_sf"/>
</dbReference>
<dbReference type="InterPro" id="IPR004733">
    <property type="entry name" value="PurM_cligase"/>
</dbReference>
<feature type="domain" description="PurM-like C-terminal" evidence="11">
    <location>
        <begin position="185"/>
        <end position="344"/>
    </location>
</feature>
<proteinExistence type="inferred from homology"/>
<dbReference type="FunFam" id="3.30.1330.10:FF:000001">
    <property type="entry name" value="Phosphoribosylformylglycinamidine cyclo-ligase"/>
    <property type="match status" value="1"/>
</dbReference>
<keyword evidence="5" id="KW-0547">Nucleotide-binding</keyword>
<dbReference type="EMBL" id="UOFY01000066">
    <property type="protein sequence ID" value="VAX11254.1"/>
    <property type="molecule type" value="Genomic_DNA"/>
</dbReference>
<dbReference type="Gene3D" id="3.90.650.10">
    <property type="entry name" value="PurM-like C-terminal domain"/>
    <property type="match status" value="1"/>
</dbReference>
<dbReference type="Gene3D" id="3.30.1330.10">
    <property type="entry name" value="PurM-like, N-terminal domain"/>
    <property type="match status" value="1"/>
</dbReference>
<evidence type="ECO:0000256" key="2">
    <source>
        <dbReference type="ARBA" id="ARBA00010280"/>
    </source>
</evidence>
<keyword evidence="4 12" id="KW-0436">Ligase</keyword>
<dbReference type="GO" id="GO:0004637">
    <property type="term" value="F:phosphoribosylamine-glycine ligase activity"/>
    <property type="evidence" value="ECO:0007669"/>
    <property type="project" value="TreeGrafter"/>
</dbReference>
<name>A0A3B1BHF6_9ZZZZ</name>
<dbReference type="Pfam" id="PF00586">
    <property type="entry name" value="AIRS"/>
    <property type="match status" value="1"/>
</dbReference>
<dbReference type="UniPathway" id="UPA00074">
    <property type="reaction ID" value="UER00129"/>
</dbReference>
<evidence type="ECO:0000259" key="10">
    <source>
        <dbReference type="Pfam" id="PF00586"/>
    </source>
</evidence>
<feature type="domain" description="PurM-like N-terminal" evidence="10">
    <location>
        <begin position="68"/>
        <end position="173"/>
    </location>
</feature>
<accession>A0A3B1BHF6</accession>
<evidence type="ECO:0000256" key="4">
    <source>
        <dbReference type="ARBA" id="ARBA00022598"/>
    </source>
</evidence>
<evidence type="ECO:0000256" key="7">
    <source>
        <dbReference type="ARBA" id="ARBA00031908"/>
    </source>
</evidence>
<dbReference type="FunFam" id="3.90.650.10:FF:000001">
    <property type="entry name" value="Phosphoribosylformylglycinamidine cyclo-ligase"/>
    <property type="match status" value="1"/>
</dbReference>
<dbReference type="NCBIfam" id="TIGR00878">
    <property type="entry name" value="purM"/>
    <property type="match status" value="1"/>
</dbReference>
<dbReference type="GO" id="GO:0005524">
    <property type="term" value="F:ATP binding"/>
    <property type="evidence" value="ECO:0007669"/>
    <property type="project" value="UniProtKB-KW"/>
</dbReference>
<organism evidence="12">
    <name type="scientific">hydrothermal vent metagenome</name>
    <dbReference type="NCBI Taxonomy" id="652676"/>
    <lineage>
        <taxon>unclassified sequences</taxon>
        <taxon>metagenomes</taxon>
        <taxon>ecological metagenomes</taxon>
    </lineage>
</organism>
<dbReference type="InterPro" id="IPR010918">
    <property type="entry name" value="PurM-like_C_dom"/>
</dbReference>
<evidence type="ECO:0000256" key="9">
    <source>
        <dbReference type="ARBA" id="ARBA00049057"/>
    </source>
</evidence>
<comment type="similarity">
    <text evidence="2">Belongs to the AIR synthase family.</text>
</comment>
<gene>
    <name evidence="12" type="ORF">MNBD_GAMMA25-1708</name>
</gene>
<dbReference type="HAMAP" id="MF_00741">
    <property type="entry name" value="AIRS"/>
    <property type="match status" value="1"/>
</dbReference>
<evidence type="ECO:0000256" key="6">
    <source>
        <dbReference type="ARBA" id="ARBA00022840"/>
    </source>
</evidence>
<evidence type="ECO:0000313" key="12">
    <source>
        <dbReference type="EMBL" id="VAX11254.1"/>
    </source>
</evidence>
<dbReference type="AlphaFoldDB" id="A0A3B1BHF6"/>
<dbReference type="EC" id="6.3.3.1" evidence="3"/>
<dbReference type="SUPFAM" id="SSF56042">
    <property type="entry name" value="PurM C-terminal domain-like"/>
    <property type="match status" value="1"/>
</dbReference>
<protein>
    <recommendedName>
        <fullName evidence="3">phosphoribosylformylglycinamidine cyclo-ligase</fullName>
        <ecNumber evidence="3">6.3.3.1</ecNumber>
    </recommendedName>
    <alternativeName>
        <fullName evidence="8">AIR synthase</fullName>
    </alternativeName>
    <alternativeName>
        <fullName evidence="7">Phosphoribosyl-aminoimidazole synthetase</fullName>
    </alternativeName>
</protein>
<evidence type="ECO:0000256" key="8">
    <source>
        <dbReference type="ARBA" id="ARBA00032931"/>
    </source>
</evidence>
<evidence type="ECO:0000256" key="3">
    <source>
        <dbReference type="ARBA" id="ARBA00013047"/>
    </source>
</evidence>
<dbReference type="PANTHER" id="PTHR10520:SF12">
    <property type="entry name" value="TRIFUNCTIONAL PURINE BIOSYNTHETIC PROTEIN ADENOSINE-3"/>
    <property type="match status" value="1"/>
</dbReference>
<dbReference type="GO" id="GO:0004641">
    <property type="term" value="F:phosphoribosylformylglycinamidine cyclo-ligase activity"/>
    <property type="evidence" value="ECO:0007669"/>
    <property type="project" value="UniProtKB-EC"/>
</dbReference>
<evidence type="ECO:0000256" key="5">
    <source>
        <dbReference type="ARBA" id="ARBA00022741"/>
    </source>
</evidence>
<dbReference type="InterPro" id="IPR016188">
    <property type="entry name" value="PurM-like_N"/>
</dbReference>
<comment type="catalytic activity">
    <reaction evidence="9">
        <text>2-formamido-N(1)-(5-O-phospho-beta-D-ribosyl)acetamidine + ATP = 5-amino-1-(5-phospho-beta-D-ribosyl)imidazole + ADP + phosphate + H(+)</text>
        <dbReference type="Rhea" id="RHEA:23032"/>
        <dbReference type="ChEBI" id="CHEBI:15378"/>
        <dbReference type="ChEBI" id="CHEBI:30616"/>
        <dbReference type="ChEBI" id="CHEBI:43474"/>
        <dbReference type="ChEBI" id="CHEBI:137981"/>
        <dbReference type="ChEBI" id="CHEBI:147287"/>
        <dbReference type="ChEBI" id="CHEBI:456216"/>
        <dbReference type="EC" id="6.3.3.1"/>
    </reaction>
</comment>